<dbReference type="EMBL" id="CP030759">
    <property type="protein sequence ID" value="AXA35007.1"/>
    <property type="molecule type" value="Genomic_DNA"/>
</dbReference>
<sequence>MLQILQRKCVRGSKKNVADFCHVTLRSLAQRAYLFSESCAELPKPTA</sequence>
<organism evidence="1 2">
    <name type="scientific">Sumerlaea chitinivorans</name>
    <dbReference type="NCBI Taxonomy" id="2250252"/>
    <lineage>
        <taxon>Bacteria</taxon>
        <taxon>Candidatus Sumerlaeota</taxon>
        <taxon>Candidatus Sumerlaeia</taxon>
        <taxon>Candidatus Sumerlaeales</taxon>
        <taxon>Candidatus Sumerlaeaceae</taxon>
        <taxon>Candidatus Sumerlaea</taxon>
    </lineage>
</organism>
<proteinExistence type="predicted"/>
<name>A0A2Z4Y1D9_SUMC1</name>
<evidence type="ECO:0000313" key="1">
    <source>
        <dbReference type="EMBL" id="AXA35007.1"/>
    </source>
</evidence>
<dbReference type="KEGG" id="schv:BRCON_0230"/>
<evidence type="ECO:0000313" key="2">
    <source>
        <dbReference type="Proteomes" id="UP000262583"/>
    </source>
</evidence>
<dbReference type="Proteomes" id="UP000262583">
    <property type="component" value="Chromosome"/>
</dbReference>
<protein>
    <submittedName>
        <fullName evidence="1">Uncharacterized protein</fullName>
    </submittedName>
</protein>
<dbReference type="AlphaFoldDB" id="A0A2Z4Y1D9"/>
<accession>A0A2Z4Y1D9</accession>
<gene>
    <name evidence="1" type="ORF">BRCON_0230</name>
</gene>
<reference evidence="1 2" key="1">
    <citation type="submission" date="2018-05" db="EMBL/GenBank/DDBJ databases">
        <title>A metagenomic window into the 2 km-deep terrestrial subsurface aquifer revealed taxonomically and functionally diverse microbial community comprising novel uncultured bacterial lineages.</title>
        <authorList>
            <person name="Kadnikov V.V."/>
            <person name="Mardanov A.V."/>
            <person name="Beletsky A.V."/>
            <person name="Banks D."/>
            <person name="Pimenov N.V."/>
            <person name="Frank Y.A."/>
            <person name="Karnachuk O.V."/>
            <person name="Ravin N.V."/>
        </authorList>
    </citation>
    <scope>NUCLEOTIDE SEQUENCE [LARGE SCALE GENOMIC DNA]</scope>
    <source>
        <strain evidence="1">BY</strain>
    </source>
</reference>